<evidence type="ECO:0000313" key="1">
    <source>
        <dbReference type="EMBL" id="CCD54056.1"/>
    </source>
</evidence>
<protein>
    <submittedName>
        <fullName evidence="1">Uncharacterized protein</fullName>
    </submittedName>
</protein>
<dbReference type="HOGENOM" id="CLU_2812070_0_0_1"/>
<dbReference type="AlphaFoldDB" id="G2YR08"/>
<sequence>MNLLTCFQPPYSPDPSTHTQPVISAIAHQLFELLNLTGLGKSLTLNAADPQGVPQKKLNVIPYQGAV</sequence>
<gene>
    <name evidence="1" type="ORF">BofuT4_uP132360.1</name>
</gene>
<reference evidence="2" key="1">
    <citation type="journal article" date="2011" name="PLoS Genet.">
        <title>Genomic analysis of the necrotrophic fungal pathogens Sclerotinia sclerotiorum and Botrytis cinerea.</title>
        <authorList>
            <person name="Amselem J."/>
            <person name="Cuomo C.A."/>
            <person name="van Kan J.A."/>
            <person name="Viaud M."/>
            <person name="Benito E.P."/>
            <person name="Couloux A."/>
            <person name="Coutinho P.M."/>
            <person name="de Vries R.P."/>
            <person name="Dyer P.S."/>
            <person name="Fillinger S."/>
            <person name="Fournier E."/>
            <person name="Gout L."/>
            <person name="Hahn M."/>
            <person name="Kohn L."/>
            <person name="Lapalu N."/>
            <person name="Plummer K.M."/>
            <person name="Pradier J.M."/>
            <person name="Quevillon E."/>
            <person name="Sharon A."/>
            <person name="Simon A."/>
            <person name="ten Have A."/>
            <person name="Tudzynski B."/>
            <person name="Tudzynski P."/>
            <person name="Wincker P."/>
            <person name="Andrew M."/>
            <person name="Anthouard V."/>
            <person name="Beever R.E."/>
            <person name="Beffa R."/>
            <person name="Benoit I."/>
            <person name="Bouzid O."/>
            <person name="Brault B."/>
            <person name="Chen Z."/>
            <person name="Choquer M."/>
            <person name="Collemare J."/>
            <person name="Cotton P."/>
            <person name="Danchin E.G."/>
            <person name="Da Silva C."/>
            <person name="Gautier A."/>
            <person name="Giraud C."/>
            <person name="Giraud T."/>
            <person name="Gonzalez C."/>
            <person name="Grossetete S."/>
            <person name="Guldener U."/>
            <person name="Henrissat B."/>
            <person name="Howlett B.J."/>
            <person name="Kodira C."/>
            <person name="Kretschmer M."/>
            <person name="Lappartient A."/>
            <person name="Leroch M."/>
            <person name="Levis C."/>
            <person name="Mauceli E."/>
            <person name="Neuveglise C."/>
            <person name="Oeser B."/>
            <person name="Pearson M."/>
            <person name="Poulain J."/>
            <person name="Poussereau N."/>
            <person name="Quesneville H."/>
            <person name="Rascle C."/>
            <person name="Schumacher J."/>
            <person name="Segurens B."/>
            <person name="Sexton A."/>
            <person name="Silva E."/>
            <person name="Sirven C."/>
            <person name="Soanes D.M."/>
            <person name="Talbot N.J."/>
            <person name="Templeton M."/>
            <person name="Yandava C."/>
            <person name="Yarden O."/>
            <person name="Zeng Q."/>
            <person name="Rollins J.A."/>
            <person name="Lebrun M.H."/>
            <person name="Dickman M."/>
        </authorList>
    </citation>
    <scope>NUCLEOTIDE SEQUENCE [LARGE SCALE GENOMIC DNA]</scope>
    <source>
        <strain evidence="2">T4</strain>
    </source>
</reference>
<dbReference type="EMBL" id="FQ790349">
    <property type="protein sequence ID" value="CCD54056.1"/>
    <property type="molecule type" value="Genomic_DNA"/>
</dbReference>
<proteinExistence type="predicted"/>
<evidence type="ECO:0000313" key="2">
    <source>
        <dbReference type="Proteomes" id="UP000008177"/>
    </source>
</evidence>
<accession>G2YR08</accession>
<dbReference type="InParanoid" id="G2YR08"/>
<organism evidence="1 2">
    <name type="scientific">Botryotinia fuckeliana (strain T4)</name>
    <name type="common">Noble rot fungus</name>
    <name type="synonym">Botrytis cinerea</name>
    <dbReference type="NCBI Taxonomy" id="999810"/>
    <lineage>
        <taxon>Eukaryota</taxon>
        <taxon>Fungi</taxon>
        <taxon>Dikarya</taxon>
        <taxon>Ascomycota</taxon>
        <taxon>Pezizomycotina</taxon>
        <taxon>Leotiomycetes</taxon>
        <taxon>Helotiales</taxon>
        <taxon>Sclerotiniaceae</taxon>
        <taxon>Botrytis</taxon>
    </lineage>
</organism>
<dbReference type="Proteomes" id="UP000008177">
    <property type="component" value="Unplaced contigs"/>
</dbReference>
<name>G2YR08_BOTF4</name>